<protein>
    <recommendedName>
        <fullName evidence="2">DUF397 domain-containing protein</fullName>
    </recommendedName>
</protein>
<dbReference type="OrthoDB" id="3696856at2"/>
<evidence type="ECO:0000256" key="1">
    <source>
        <dbReference type="SAM" id="MobiDB-lite"/>
    </source>
</evidence>
<accession>A0A1G6Q046</accession>
<evidence type="ECO:0000313" key="4">
    <source>
        <dbReference type="Proteomes" id="UP000199501"/>
    </source>
</evidence>
<reference evidence="4" key="1">
    <citation type="submission" date="2016-10" db="EMBL/GenBank/DDBJ databases">
        <authorList>
            <person name="Varghese N."/>
            <person name="Submissions S."/>
        </authorList>
    </citation>
    <scope>NUCLEOTIDE SEQUENCE [LARGE SCALE GENOMIC DNA]</scope>
    <source>
        <strain evidence="4">IBRC-M 10403</strain>
    </source>
</reference>
<dbReference type="RefSeq" id="WP_091450091.1">
    <property type="nucleotide sequence ID" value="NZ_FMZZ01000005.1"/>
</dbReference>
<evidence type="ECO:0000313" key="3">
    <source>
        <dbReference type="EMBL" id="SDC85591.1"/>
    </source>
</evidence>
<keyword evidence="4" id="KW-1185">Reference proteome</keyword>
<dbReference type="EMBL" id="FMZZ01000005">
    <property type="protein sequence ID" value="SDC85591.1"/>
    <property type="molecule type" value="Genomic_DNA"/>
</dbReference>
<proteinExistence type="predicted"/>
<gene>
    <name evidence="3" type="ORF">SAMN05216174_10511</name>
</gene>
<dbReference type="STRING" id="1271860.SAMN05216174_10511"/>
<dbReference type="AlphaFoldDB" id="A0A1G6Q046"/>
<dbReference type="Pfam" id="PF04149">
    <property type="entry name" value="DUF397"/>
    <property type="match status" value="1"/>
</dbReference>
<dbReference type="Proteomes" id="UP000199501">
    <property type="component" value="Unassembled WGS sequence"/>
</dbReference>
<name>A0A1G6Q046_9PSEU</name>
<feature type="region of interest" description="Disordered" evidence="1">
    <location>
        <begin position="1"/>
        <end position="20"/>
    </location>
</feature>
<sequence length="58" mass="6560">MSTEHTWRKSRRSQNGPNCVELRNTLDQLRDSKNTTGPTLAGNVPALLRAIKANRFTH</sequence>
<dbReference type="InterPro" id="IPR007278">
    <property type="entry name" value="DUF397"/>
</dbReference>
<feature type="domain" description="DUF397" evidence="2">
    <location>
        <begin position="6"/>
        <end position="41"/>
    </location>
</feature>
<evidence type="ECO:0000259" key="2">
    <source>
        <dbReference type="Pfam" id="PF04149"/>
    </source>
</evidence>
<organism evidence="3 4">
    <name type="scientific">Actinokineospora iranica</name>
    <dbReference type="NCBI Taxonomy" id="1271860"/>
    <lineage>
        <taxon>Bacteria</taxon>
        <taxon>Bacillati</taxon>
        <taxon>Actinomycetota</taxon>
        <taxon>Actinomycetes</taxon>
        <taxon>Pseudonocardiales</taxon>
        <taxon>Pseudonocardiaceae</taxon>
        <taxon>Actinokineospora</taxon>
    </lineage>
</organism>